<comment type="catalytic activity">
    <reaction evidence="12">
        <text>Couples ATP hydrolysis with the unwinding of duplex DNA by translocating in the 3'-5' direction.</text>
        <dbReference type="EC" id="5.6.2.4"/>
    </reaction>
</comment>
<feature type="compositionally biased region" description="Low complexity" evidence="16">
    <location>
        <begin position="341"/>
        <end position="352"/>
    </location>
</feature>
<gene>
    <name evidence="19" type="ORF">AL705_06615</name>
</gene>
<dbReference type="PATRIC" id="fig|1562462.4.peg.1358"/>
<dbReference type="InterPro" id="IPR011335">
    <property type="entry name" value="Restrct_endonuc-II-like"/>
</dbReference>
<evidence type="ECO:0000313" key="19">
    <source>
        <dbReference type="EMBL" id="ALE19285.1"/>
    </source>
</evidence>
<dbReference type="SUPFAM" id="SSF52980">
    <property type="entry name" value="Restriction endonuclease-like"/>
    <property type="match status" value="1"/>
</dbReference>
<dbReference type="PANTHER" id="PTHR11070">
    <property type="entry name" value="UVRD / RECB / PCRA DNA HELICASE FAMILY MEMBER"/>
    <property type="match status" value="1"/>
</dbReference>
<evidence type="ECO:0000256" key="7">
    <source>
        <dbReference type="ARBA" id="ARBA00022839"/>
    </source>
</evidence>
<dbReference type="Pfam" id="PF13361">
    <property type="entry name" value="UvrD_C"/>
    <property type="match status" value="1"/>
</dbReference>
<evidence type="ECO:0000256" key="11">
    <source>
        <dbReference type="ARBA" id="ARBA00023235"/>
    </source>
</evidence>
<keyword evidence="11" id="KW-0413">Isomerase</keyword>
<evidence type="ECO:0000256" key="16">
    <source>
        <dbReference type="SAM" id="MobiDB-lite"/>
    </source>
</evidence>
<dbReference type="KEGG" id="cbq:AL705_06615"/>
<dbReference type="GO" id="GO:0033202">
    <property type="term" value="C:DNA helicase complex"/>
    <property type="evidence" value="ECO:0007669"/>
    <property type="project" value="TreeGrafter"/>
</dbReference>
<dbReference type="InterPro" id="IPR038726">
    <property type="entry name" value="PDDEXK_AddAB-type"/>
</dbReference>
<evidence type="ECO:0000259" key="17">
    <source>
        <dbReference type="PROSITE" id="PS51198"/>
    </source>
</evidence>
<evidence type="ECO:0000256" key="12">
    <source>
        <dbReference type="ARBA" id="ARBA00034617"/>
    </source>
</evidence>
<dbReference type="InterPro" id="IPR013986">
    <property type="entry name" value="DExx_box_DNA_helicase_dom_sf"/>
</dbReference>
<dbReference type="RefSeq" id="WP_053962333.1">
    <property type="nucleotide sequence ID" value="NZ_CP012390.1"/>
</dbReference>
<feature type="domain" description="UvrD-like helicase ATP-binding" evidence="17">
    <location>
        <begin position="16"/>
        <end position="387"/>
    </location>
</feature>
<dbReference type="InterPro" id="IPR014017">
    <property type="entry name" value="DNA_helicase_UvrD-like_C"/>
</dbReference>
<dbReference type="EC" id="5.6.2.4" evidence="13"/>
<dbReference type="Gene3D" id="1.10.10.160">
    <property type="match status" value="1"/>
</dbReference>
<comment type="similarity">
    <text evidence="1">Belongs to the helicase family. UvrD subfamily.</text>
</comment>
<evidence type="ECO:0000313" key="20">
    <source>
        <dbReference type="Proteomes" id="UP000068137"/>
    </source>
</evidence>
<reference evidence="19 20" key="1">
    <citation type="journal article" date="2015" name="Genome Announc.">
        <title>Complete Genome Sequences for Two Strains of a Novel Fastidious, Partially Acid-Fast, Gram-Positive Corynebacterineae Bacterium, Derived from Human Clinical Samples.</title>
        <authorList>
            <person name="Nicholson A.C."/>
            <person name="Bell M."/>
            <person name="Humrighouse B.W."/>
            <person name="McQuiston J.R."/>
        </authorList>
    </citation>
    <scope>NUCLEOTIDE SEQUENCE [LARGE SCALE GENOMIC DNA]</scope>
    <source>
        <strain evidence="19 20">X1698</strain>
    </source>
</reference>
<name>A0A0M5KZQ4_9ACTN</name>
<evidence type="ECO:0000256" key="8">
    <source>
        <dbReference type="ARBA" id="ARBA00022840"/>
    </source>
</evidence>
<dbReference type="PANTHER" id="PTHR11070:SF55">
    <property type="entry name" value="DNA 3'-5' HELICASE"/>
    <property type="match status" value="1"/>
</dbReference>
<accession>A0A0M5KZQ4</accession>
<protein>
    <recommendedName>
        <fullName evidence="13">DNA 3'-5' helicase</fullName>
        <ecNumber evidence="13">5.6.2.4</ecNumber>
    </recommendedName>
</protein>
<dbReference type="GO" id="GO:0005524">
    <property type="term" value="F:ATP binding"/>
    <property type="evidence" value="ECO:0007669"/>
    <property type="project" value="UniProtKB-UniRule"/>
</dbReference>
<keyword evidence="5 15" id="KW-0378">Hydrolase</keyword>
<evidence type="ECO:0000256" key="10">
    <source>
        <dbReference type="ARBA" id="ARBA00023204"/>
    </source>
</evidence>
<feature type="domain" description="UvrD-like helicase C-terminal" evidence="18">
    <location>
        <begin position="394"/>
        <end position="710"/>
    </location>
</feature>
<keyword evidence="7" id="KW-0269">Exonuclease</keyword>
<dbReference type="InterPro" id="IPR014016">
    <property type="entry name" value="UvrD-like_ATP-bd"/>
</dbReference>
<keyword evidence="9" id="KW-0238">DNA-binding</keyword>
<dbReference type="AlphaFoldDB" id="A0A0M5KZQ4"/>
<proteinExistence type="inferred from homology"/>
<dbReference type="GO" id="GO:0003677">
    <property type="term" value="F:DNA binding"/>
    <property type="evidence" value="ECO:0007669"/>
    <property type="project" value="UniProtKB-KW"/>
</dbReference>
<feature type="binding site" evidence="15">
    <location>
        <begin position="37"/>
        <end position="44"/>
    </location>
    <ligand>
        <name>ATP</name>
        <dbReference type="ChEBI" id="CHEBI:30616"/>
    </ligand>
</feature>
<dbReference type="EMBL" id="CP012390">
    <property type="protein sequence ID" value="ALE19285.1"/>
    <property type="molecule type" value="Genomic_DNA"/>
</dbReference>
<keyword evidence="4" id="KW-0227">DNA damage</keyword>
<keyword evidence="10" id="KW-0234">DNA repair</keyword>
<dbReference type="SUPFAM" id="SSF52540">
    <property type="entry name" value="P-loop containing nucleoside triphosphate hydrolases"/>
    <property type="match status" value="1"/>
</dbReference>
<dbReference type="InterPro" id="IPR027417">
    <property type="entry name" value="P-loop_NTPase"/>
</dbReference>
<dbReference type="GO" id="GO:0005829">
    <property type="term" value="C:cytosol"/>
    <property type="evidence" value="ECO:0007669"/>
    <property type="project" value="TreeGrafter"/>
</dbReference>
<dbReference type="PROSITE" id="PS51198">
    <property type="entry name" value="UVRD_HELICASE_ATP_BIND"/>
    <property type="match status" value="1"/>
</dbReference>
<evidence type="ECO:0000256" key="15">
    <source>
        <dbReference type="PROSITE-ProRule" id="PRU00560"/>
    </source>
</evidence>
<comment type="catalytic activity">
    <reaction evidence="14">
        <text>ATP + H2O = ADP + phosphate + H(+)</text>
        <dbReference type="Rhea" id="RHEA:13065"/>
        <dbReference type="ChEBI" id="CHEBI:15377"/>
        <dbReference type="ChEBI" id="CHEBI:15378"/>
        <dbReference type="ChEBI" id="CHEBI:30616"/>
        <dbReference type="ChEBI" id="CHEBI:43474"/>
        <dbReference type="ChEBI" id="CHEBI:456216"/>
        <dbReference type="EC" id="5.6.2.4"/>
    </reaction>
</comment>
<keyword evidence="3 15" id="KW-0547">Nucleotide-binding</keyword>
<dbReference type="Pfam" id="PF00580">
    <property type="entry name" value="UvrD-helicase"/>
    <property type="match status" value="1"/>
</dbReference>
<dbReference type="GO" id="GO:0043138">
    <property type="term" value="F:3'-5' DNA helicase activity"/>
    <property type="evidence" value="ECO:0007669"/>
    <property type="project" value="UniProtKB-EC"/>
</dbReference>
<keyword evidence="8 15" id="KW-0067">ATP-binding</keyword>
<dbReference type="PROSITE" id="PS51217">
    <property type="entry name" value="UVRD_HELICASE_CTER"/>
    <property type="match status" value="1"/>
</dbReference>
<organism evidence="19 20">
    <name type="scientific">Lawsonella clevelandensis</name>
    <dbReference type="NCBI Taxonomy" id="1528099"/>
    <lineage>
        <taxon>Bacteria</taxon>
        <taxon>Bacillati</taxon>
        <taxon>Actinomycetota</taxon>
        <taxon>Actinomycetes</taxon>
        <taxon>Mycobacteriales</taxon>
        <taxon>Lawsonellaceae</taxon>
        <taxon>Lawsonella</taxon>
    </lineage>
</organism>
<evidence type="ECO:0000259" key="18">
    <source>
        <dbReference type="PROSITE" id="PS51217"/>
    </source>
</evidence>
<evidence type="ECO:0000256" key="9">
    <source>
        <dbReference type="ARBA" id="ARBA00023125"/>
    </source>
</evidence>
<evidence type="ECO:0000256" key="6">
    <source>
        <dbReference type="ARBA" id="ARBA00022806"/>
    </source>
</evidence>
<dbReference type="Gene3D" id="3.40.50.300">
    <property type="entry name" value="P-loop containing nucleotide triphosphate hydrolases"/>
    <property type="match status" value="2"/>
</dbReference>
<dbReference type="CDD" id="cd17932">
    <property type="entry name" value="DEXQc_UvrD"/>
    <property type="match status" value="1"/>
</dbReference>
<evidence type="ECO:0000256" key="1">
    <source>
        <dbReference type="ARBA" id="ARBA00009922"/>
    </source>
</evidence>
<evidence type="ECO:0000256" key="13">
    <source>
        <dbReference type="ARBA" id="ARBA00034808"/>
    </source>
</evidence>
<dbReference type="InterPro" id="IPR000212">
    <property type="entry name" value="DNA_helicase_UvrD/REP"/>
</dbReference>
<dbReference type="Proteomes" id="UP000068137">
    <property type="component" value="Chromosome"/>
</dbReference>
<feature type="region of interest" description="Disordered" evidence="16">
    <location>
        <begin position="340"/>
        <end position="361"/>
    </location>
</feature>
<evidence type="ECO:0000256" key="3">
    <source>
        <dbReference type="ARBA" id="ARBA00022741"/>
    </source>
</evidence>
<dbReference type="GO" id="GO:0004527">
    <property type="term" value="F:exonuclease activity"/>
    <property type="evidence" value="ECO:0007669"/>
    <property type="project" value="UniProtKB-KW"/>
</dbReference>
<dbReference type="Gene3D" id="1.10.486.10">
    <property type="entry name" value="PCRA, domain 4"/>
    <property type="match status" value="1"/>
</dbReference>
<evidence type="ECO:0000256" key="4">
    <source>
        <dbReference type="ARBA" id="ARBA00022763"/>
    </source>
</evidence>
<dbReference type="InterPro" id="IPR011604">
    <property type="entry name" value="PDDEXK-like_dom_sf"/>
</dbReference>
<evidence type="ECO:0000256" key="5">
    <source>
        <dbReference type="ARBA" id="ARBA00022801"/>
    </source>
</evidence>
<keyword evidence="2" id="KW-0540">Nuclease</keyword>
<dbReference type="Pfam" id="PF12705">
    <property type="entry name" value="PDDEXK_1"/>
    <property type="match status" value="1"/>
</dbReference>
<dbReference type="OrthoDB" id="4812256at2"/>
<keyword evidence="6 15" id="KW-0347">Helicase</keyword>
<dbReference type="Gene3D" id="3.90.320.10">
    <property type="match status" value="1"/>
</dbReference>
<sequence length="1211" mass="132486">MRYTPADIARLLGQKFSPTDEQADVISAPPGPLLVIAGAGAGKTETMAARVVWLVANGYVYPDQILGLTFTRKAAQQLGQRIRQRLQRLAASPDFTGSEADQIRHAIHTSDPDTATYDSYAGTILRSYGLLLPVETTATIVNAAELSEEAVRLVSQWPHPFAVERATASVVNDLLGLRGEMANHMVDSATVRDENRCLREGLTDLPKAKRARADLTKDMRDFLSVCEYRDQLLDLIDLFDNRMREMGYLDFGQQMAYAAELALTHPQVGLSERAHYRVVLLDEYQDTGYAQRVFLRSLFGNGQDPTLSVTAVGDPIQSIYGWRGASATNLAHFRTDFPAVTTQDDTPQGGTTAHEDSTGAAVGTASTDTLTAQPAPVNYLLTSWRNPGDILSLASTYTHRLSAATRNAIAVPDLRPAPNAADADIHCRYFGSAEDEYAWIARYFRSQFDAAAARGELPPTSAVLVTRNRDSLPMAEALEAAGVPAEIVNVGGLLSIPEVQDVWAMLRIIADPLDGGAALRILTGPRLNLGASDLRALWGRARELRGDLDPADDTDPTTLENLLTMLQDALPQDAAAQVGIADAIDDPGPADRYSPAGYTRLQQLRADVRHLRKRLGQPLPELIAEVERTIGVDVEVEARLDPGAGHLTGRHHLDAFADAVASFCRGANPSLGSLLAYLQQAAESEGGLAPGTVTVRRNCVQIITIFGAKGLEWECVAIPNLSQREFPPARGRTNWVKTAAELPANLRGDTAVLLPGAELPSGIPTFSAADATDRSEYWQQLTQHLTDLKAMELEEKLRLMYVAITRTERSLLLTGHGWSYHDITFHEPSEYLRDAYQWAETIAVDYGADADIFPLLSYDDQTEPTPPHVVTTHQRGTLTIHPYWVAAPAKCITTPKGELVPDPAFHPLTARDASATWPVDHLADSPHIRQVHTALYQAVESAGRPAGGQQTSPLPATAAVQALAQDTDVLLAEYLHQQAGDDPTARTVTLPTRLTASQIVALREDPEDFARRLRRPIPFKPNRYARRGTDFHTWVEHHLSGDLGTLVDLEEIMDARDDIPEPVSLTRLKETFAASSWAQRTTSMVEVPFDVSLGSVVINGRIDAVFRDDADHYTVVDWKTGAIPRTTRDRTTKALQLATYRIAFHRIINVQRAEHGQPPLPLGNIRAAFYYVAHDYTLWLDELADSAELERLIGDLTTSTADPVEGIPGNG</sequence>
<dbReference type="GO" id="GO:0000725">
    <property type="term" value="P:recombinational repair"/>
    <property type="evidence" value="ECO:0007669"/>
    <property type="project" value="TreeGrafter"/>
</dbReference>
<evidence type="ECO:0000256" key="14">
    <source>
        <dbReference type="ARBA" id="ARBA00048988"/>
    </source>
</evidence>
<evidence type="ECO:0000256" key="2">
    <source>
        <dbReference type="ARBA" id="ARBA00022722"/>
    </source>
</evidence>
<dbReference type="STRING" id="1528099.AL705_06615"/>